<organism evidence="1 2">
    <name type="scientific">Petrolisthes cinctipes</name>
    <name type="common">Flat porcelain crab</name>
    <dbReference type="NCBI Taxonomy" id="88211"/>
    <lineage>
        <taxon>Eukaryota</taxon>
        <taxon>Metazoa</taxon>
        <taxon>Ecdysozoa</taxon>
        <taxon>Arthropoda</taxon>
        <taxon>Crustacea</taxon>
        <taxon>Multicrustacea</taxon>
        <taxon>Malacostraca</taxon>
        <taxon>Eumalacostraca</taxon>
        <taxon>Eucarida</taxon>
        <taxon>Decapoda</taxon>
        <taxon>Pleocyemata</taxon>
        <taxon>Anomura</taxon>
        <taxon>Galatheoidea</taxon>
        <taxon>Porcellanidae</taxon>
        <taxon>Petrolisthes</taxon>
    </lineage>
</organism>
<dbReference type="Gene3D" id="1.25.40.10">
    <property type="entry name" value="Tetratricopeptide repeat domain"/>
    <property type="match status" value="1"/>
</dbReference>
<protein>
    <recommendedName>
        <fullName evidence="3">Kinesin light chain</fullName>
    </recommendedName>
</protein>
<reference evidence="1" key="1">
    <citation type="submission" date="2023-10" db="EMBL/GenBank/DDBJ databases">
        <title>Genome assemblies of two species of porcelain crab, Petrolisthes cinctipes and Petrolisthes manimaculis (Anomura: Porcellanidae).</title>
        <authorList>
            <person name="Angst P."/>
        </authorList>
    </citation>
    <scope>NUCLEOTIDE SEQUENCE</scope>
    <source>
        <strain evidence="1">PB745_01</strain>
        <tissue evidence="1">Gill</tissue>
    </source>
</reference>
<gene>
    <name evidence="1" type="ORF">Pcinc_029651</name>
</gene>
<proteinExistence type="predicted"/>
<sequence length="261" mass="29501">MDRPLDLQVKVLCAQATVLAKRNRFTKAREKVERSIGLLERDGGGGNDDPGLVEPLQQLGQLLIDHTDQHQTGLDCLTRAVHITQVSNRPGSVAECEARGLLVEHRLRLRAVDAQEALRELHKLALLFSRLHGEHNAKTLAIHNLTVQVLVQEEEYNEATQHLRTRLKQCKEAYGDYSPQVCGVLRQLSRILALSGDMSGAAMTLDQCLHSETLIYGTSSRRAQASRLRLQDLIQKLPLAMKMKMYRKHPELQNKPRFRNI</sequence>
<name>A0AAE1K764_PETCI</name>
<evidence type="ECO:0000313" key="1">
    <source>
        <dbReference type="EMBL" id="KAK3864683.1"/>
    </source>
</evidence>
<dbReference type="EMBL" id="JAWQEG010003742">
    <property type="protein sequence ID" value="KAK3864683.1"/>
    <property type="molecule type" value="Genomic_DNA"/>
</dbReference>
<dbReference type="AlphaFoldDB" id="A0AAE1K764"/>
<dbReference type="InterPro" id="IPR042621">
    <property type="entry name" value="TTC23/TTC23L"/>
</dbReference>
<dbReference type="Proteomes" id="UP001286313">
    <property type="component" value="Unassembled WGS sequence"/>
</dbReference>
<dbReference type="InterPro" id="IPR011990">
    <property type="entry name" value="TPR-like_helical_dom_sf"/>
</dbReference>
<comment type="caution">
    <text evidence="1">The sequence shown here is derived from an EMBL/GenBank/DDBJ whole genome shotgun (WGS) entry which is preliminary data.</text>
</comment>
<evidence type="ECO:0000313" key="2">
    <source>
        <dbReference type="Proteomes" id="UP001286313"/>
    </source>
</evidence>
<evidence type="ECO:0008006" key="3">
    <source>
        <dbReference type="Google" id="ProtNLM"/>
    </source>
</evidence>
<keyword evidence="2" id="KW-1185">Reference proteome</keyword>
<dbReference type="PANTHER" id="PTHR14485">
    <property type="entry name" value="TETRATRICOPEPTIDE REPEAT PROTEIN 23"/>
    <property type="match status" value="1"/>
</dbReference>
<dbReference type="PANTHER" id="PTHR14485:SF2">
    <property type="entry name" value="FUNGAL STAND N-TERMINAL GOODBYE DOMAIN-CONTAINING PROTEIN"/>
    <property type="match status" value="1"/>
</dbReference>
<accession>A0AAE1K764</accession>
<dbReference type="SUPFAM" id="SSF48452">
    <property type="entry name" value="TPR-like"/>
    <property type="match status" value="1"/>
</dbReference>